<evidence type="ECO:0000313" key="4">
    <source>
        <dbReference type="Proteomes" id="UP001236404"/>
    </source>
</evidence>
<accession>A0ABT7TM06</accession>
<dbReference type="InterPro" id="IPR004879">
    <property type="entry name" value="Ssp411-like_TRX"/>
</dbReference>
<feature type="domain" description="Spermatogenesis-associated protein 20-like TRX" evidence="2">
    <location>
        <begin position="4"/>
        <end position="164"/>
    </location>
</feature>
<dbReference type="RefSeq" id="WP_289472129.1">
    <property type="nucleotide sequence ID" value="NZ_JAUCMN010000002.1"/>
</dbReference>
<evidence type="ECO:0000256" key="1">
    <source>
        <dbReference type="SAM" id="MobiDB-lite"/>
    </source>
</evidence>
<dbReference type="Proteomes" id="UP001236404">
    <property type="component" value="Unassembled WGS sequence"/>
</dbReference>
<keyword evidence="4" id="KW-1185">Reference proteome</keyword>
<dbReference type="InterPro" id="IPR036249">
    <property type="entry name" value="Thioredoxin-like_sf"/>
</dbReference>
<dbReference type="PIRSF" id="PIRSF006402">
    <property type="entry name" value="UCP006402_thioredoxin"/>
    <property type="match status" value="1"/>
</dbReference>
<dbReference type="PANTHER" id="PTHR42899">
    <property type="entry name" value="SPERMATOGENESIS-ASSOCIATED PROTEIN 20"/>
    <property type="match status" value="1"/>
</dbReference>
<feature type="region of interest" description="Disordered" evidence="1">
    <location>
        <begin position="171"/>
        <end position="197"/>
    </location>
</feature>
<gene>
    <name evidence="3" type="ORF">QUG93_02885</name>
</gene>
<dbReference type="Gene3D" id="3.40.30.10">
    <property type="entry name" value="Glutaredoxin"/>
    <property type="match status" value="1"/>
</dbReference>
<organism evidence="3 4">
    <name type="scientific">Curtobacterium caseinilyticum</name>
    <dbReference type="NCBI Taxonomy" id="3055137"/>
    <lineage>
        <taxon>Bacteria</taxon>
        <taxon>Bacillati</taxon>
        <taxon>Actinomycetota</taxon>
        <taxon>Actinomycetes</taxon>
        <taxon>Micrococcales</taxon>
        <taxon>Microbacteriaceae</taxon>
        <taxon>Curtobacterium</taxon>
    </lineage>
</organism>
<dbReference type="EMBL" id="JAUCMN010000002">
    <property type="protein sequence ID" value="MDM7890623.1"/>
    <property type="molecule type" value="Genomic_DNA"/>
</dbReference>
<dbReference type="SUPFAM" id="SSF48208">
    <property type="entry name" value="Six-hairpin glycosidases"/>
    <property type="match status" value="1"/>
</dbReference>
<proteinExistence type="predicted"/>
<dbReference type="Pfam" id="PF03190">
    <property type="entry name" value="Thioredox_DsbH"/>
    <property type="match status" value="1"/>
</dbReference>
<dbReference type="InterPro" id="IPR024705">
    <property type="entry name" value="Ssp411"/>
</dbReference>
<evidence type="ECO:0000313" key="3">
    <source>
        <dbReference type="EMBL" id="MDM7890623.1"/>
    </source>
</evidence>
<sequence>MDDNRLGTAVSPYLRLHADNPVDWREWGPDAFAEARERDVPVLVSVGYATCHWCHVMARESFSDPEIGELLRRDFVAIKVDREERPDVDASLMASASAFTQQLGWPLTAFTTPEGRVFFAGTYYPPTQVGQVGSFRQVLAAVLDAWQQRRAEVDANAGAIATAIRQGAEADTAAQGGTARGGAAQGGAATDGGEPRLPSVDAIRAVTAQLVSAEDTTYGGFGGAPKFPSAPLLEFLGDVGADGDDVARALLDRSLHAIRSTELTDADGGVFRYATKRDWSVPHYERMLYDNAGLLAVAGAEQARGIADFLRDTLRRPDGAFVAAQDSESTIDGRRVEGDWYRLPLDQRGRFDAPPLDDQVLTGWNGLAIRGLAIAGARHGDDEMIALARSAADAVLAAHVRDGRVVVRSSTGHGTSSAPPTVEDVGLLAEGLLELALVTGEVGYATTARSLVEVGLAGRFDADPVLQAAGTATGEQPQTAMRSGTAGLAAAAALLAALTGDDQLRGAAATLVADRARTGTERPLGHADALGIALALHRPSREIVVVSGPEDPLRATARSARRPGTVIATVLPEQARAWADAGFSLFAGRDGAAPTAFVCHDHVCALPAHSAAELADQLA</sequence>
<comment type="caution">
    <text evidence="3">The sequence shown here is derived from an EMBL/GenBank/DDBJ whole genome shotgun (WGS) entry which is preliminary data.</text>
</comment>
<dbReference type="CDD" id="cd02955">
    <property type="entry name" value="SSP411"/>
    <property type="match status" value="1"/>
</dbReference>
<reference evidence="3 4" key="1">
    <citation type="submission" date="2023-06" db="EMBL/GenBank/DDBJ databases">
        <authorList>
            <person name="Feng G."/>
            <person name="Li J."/>
            <person name="Zhu H."/>
        </authorList>
    </citation>
    <scope>NUCLEOTIDE SEQUENCE [LARGE SCALE GENOMIC DNA]</scope>
    <source>
        <strain evidence="3 4">RHCKG28</strain>
    </source>
</reference>
<dbReference type="InterPro" id="IPR008928">
    <property type="entry name" value="6-hairpin_glycosidase_sf"/>
</dbReference>
<evidence type="ECO:0000259" key="2">
    <source>
        <dbReference type="Pfam" id="PF03190"/>
    </source>
</evidence>
<dbReference type="SUPFAM" id="SSF52833">
    <property type="entry name" value="Thioredoxin-like"/>
    <property type="match status" value="1"/>
</dbReference>
<protein>
    <submittedName>
        <fullName evidence="3">DUF255 domain-containing protein</fullName>
    </submittedName>
</protein>
<name>A0ABT7TM06_9MICO</name>
<dbReference type="PANTHER" id="PTHR42899:SF1">
    <property type="entry name" value="SPERMATOGENESIS-ASSOCIATED PROTEIN 20"/>
    <property type="match status" value="1"/>
</dbReference>